<dbReference type="OrthoDB" id="6152887at2759"/>
<keyword evidence="1" id="KW-0812">Transmembrane</keyword>
<dbReference type="InterPro" id="IPR007110">
    <property type="entry name" value="Ig-like_dom"/>
</dbReference>
<keyword evidence="1" id="KW-1133">Transmembrane helix</keyword>
<evidence type="ECO:0000256" key="2">
    <source>
        <dbReference type="SAM" id="SignalP"/>
    </source>
</evidence>
<gene>
    <name evidence="4" type="ORF">MMEN_LOCUS19909</name>
</gene>
<feature type="domain" description="Ig-like" evidence="3">
    <location>
        <begin position="152"/>
        <end position="233"/>
    </location>
</feature>
<dbReference type="InterPro" id="IPR013783">
    <property type="entry name" value="Ig-like_fold"/>
</dbReference>
<dbReference type="InterPro" id="IPR003599">
    <property type="entry name" value="Ig_sub"/>
</dbReference>
<evidence type="ECO:0000256" key="1">
    <source>
        <dbReference type="SAM" id="Phobius"/>
    </source>
</evidence>
<dbReference type="Proteomes" id="UP000677803">
    <property type="component" value="Unassembled WGS sequence"/>
</dbReference>
<comment type="caution">
    <text evidence="4">The sequence shown here is derived from an EMBL/GenBank/DDBJ whole genome shotgun (WGS) entry which is preliminary data.</text>
</comment>
<feature type="domain" description="Ig-like" evidence="3">
    <location>
        <begin position="239"/>
        <end position="337"/>
    </location>
</feature>
<dbReference type="Pfam" id="PF07686">
    <property type="entry name" value="V-set"/>
    <property type="match status" value="1"/>
</dbReference>
<dbReference type="InterPro" id="IPR036179">
    <property type="entry name" value="Ig-like_dom_sf"/>
</dbReference>
<reference evidence="4" key="1">
    <citation type="submission" date="2021-05" db="EMBL/GenBank/DDBJ databases">
        <authorList>
            <person name="Tigano A."/>
        </authorList>
    </citation>
    <scope>NUCLEOTIDE SEQUENCE</scope>
</reference>
<evidence type="ECO:0000313" key="5">
    <source>
        <dbReference type="Proteomes" id="UP000677803"/>
    </source>
</evidence>
<keyword evidence="5" id="KW-1185">Reference proteome</keyword>
<dbReference type="InterPro" id="IPR013106">
    <property type="entry name" value="Ig_V-set"/>
</dbReference>
<protein>
    <submittedName>
        <fullName evidence="4">(Atlantic silverside) hypothetical protein</fullName>
    </submittedName>
</protein>
<feature type="chain" id="PRO_5035718283" evidence="2">
    <location>
        <begin position="21"/>
        <end position="395"/>
    </location>
</feature>
<proteinExistence type="predicted"/>
<dbReference type="Gene3D" id="2.60.40.10">
    <property type="entry name" value="Immunoglobulins"/>
    <property type="match status" value="3"/>
</dbReference>
<accession>A0A8S4BWG6</accession>
<evidence type="ECO:0000259" key="3">
    <source>
        <dbReference type="PROSITE" id="PS50835"/>
    </source>
</evidence>
<dbReference type="SUPFAM" id="SSF48726">
    <property type="entry name" value="Immunoglobulin"/>
    <property type="match status" value="3"/>
</dbReference>
<feature type="transmembrane region" description="Helical" evidence="1">
    <location>
        <begin position="352"/>
        <end position="373"/>
    </location>
</feature>
<dbReference type="EMBL" id="CAJRST010038888">
    <property type="protein sequence ID" value="CAG6015942.1"/>
    <property type="molecule type" value="Genomic_DNA"/>
</dbReference>
<dbReference type="PANTHER" id="PTHR46013">
    <property type="entry name" value="VASCULAR CELL ADHESION MOLECULE 1"/>
    <property type="match status" value="1"/>
</dbReference>
<dbReference type="SMART" id="SM00409">
    <property type="entry name" value="IG"/>
    <property type="match status" value="3"/>
</dbReference>
<evidence type="ECO:0000313" key="4">
    <source>
        <dbReference type="EMBL" id="CAG6015942.1"/>
    </source>
</evidence>
<dbReference type="AlphaFoldDB" id="A0A8S4BWG6"/>
<name>A0A8S4BWG6_9TELE</name>
<dbReference type="PANTHER" id="PTHR46013:SF4">
    <property type="entry name" value="B-CELL RECEPTOR CD22-RELATED"/>
    <property type="match status" value="1"/>
</dbReference>
<feature type="signal peptide" evidence="2">
    <location>
        <begin position="1"/>
        <end position="20"/>
    </location>
</feature>
<keyword evidence="2" id="KW-0732">Signal</keyword>
<dbReference type="PROSITE" id="PS50835">
    <property type="entry name" value="IG_LIKE"/>
    <property type="match status" value="2"/>
</dbReference>
<sequence>MAHQHCFWLLITLIMKGIHAGIWSVRVPPSPICAVTGSSVVLPCSYDYPQSSNAGGGENKEYNVTSEMWCLADSQCITQRYVFHSAGIFPDPSYQNRVQYLGQPGTKNCSLRISDLKQSDSGTYVFYLITSHPTEKMPAQRGIQLLVADSSSEVAVLAGPSRAVVRGAALHLSCCSPAAGAQARFRWYRGTDTSPSHDGQVWSISEIRSDESGSYFCQIMTADKQQNSTKLLIDVQYPPQNTSVSVFPSGEQQDGLPVTLSCSSNANPPVHTYTWYQGVACLPTTDKSFHEGSQALAKPAGSGPTFSSANITTEASGQHCCVARNKHGSQTYSVTLQDSQAASQSEHSGGRLVLICVTVGVLLAIVTTVACLITRRKKITKHRSYVLTATAATEA</sequence>
<keyword evidence="1" id="KW-0472">Membrane</keyword>
<organism evidence="4 5">
    <name type="scientific">Menidia menidia</name>
    <name type="common">Atlantic silverside</name>
    <dbReference type="NCBI Taxonomy" id="238744"/>
    <lineage>
        <taxon>Eukaryota</taxon>
        <taxon>Metazoa</taxon>
        <taxon>Chordata</taxon>
        <taxon>Craniata</taxon>
        <taxon>Vertebrata</taxon>
        <taxon>Euteleostomi</taxon>
        <taxon>Actinopterygii</taxon>
        <taxon>Neopterygii</taxon>
        <taxon>Teleostei</taxon>
        <taxon>Neoteleostei</taxon>
        <taxon>Acanthomorphata</taxon>
        <taxon>Ovalentaria</taxon>
        <taxon>Atherinomorphae</taxon>
        <taxon>Atheriniformes</taxon>
        <taxon>Atherinopsidae</taxon>
        <taxon>Menidiinae</taxon>
        <taxon>Menidia</taxon>
    </lineage>
</organism>